<dbReference type="AlphaFoldDB" id="A0A9P9XV00"/>
<dbReference type="Proteomes" id="UP001055219">
    <property type="component" value="Unassembled WGS sequence"/>
</dbReference>
<sequence>MSRINMATRSRFDKLLERVRLQERKDCAERDRVESEIERLDQELVRLRVERASINARIERHDAIKPKLESHVATRSQLEADIAQLDVDMKKQLEPCNASSGSSFKKFFQQAQPIIEALLLQQEEKLKCVRDMERRELALFDEIDAEDIHLPEPTPYDDRTSDESGPVDHGEDRGVPDSASRQTEEVSPLSLPSSSGRQKKRRRSRAKDTPRKAPRLEERSIDIHTFFQNAKSRHRIFRVNGDEENWWIVWCKTHKLSFNTQNPLAGAGKHLHSDSHGFMDKSNRTALAHLGYKVLNCTPELVEANNRAVDAGQEDREPHLPHKGRRRTTLSGDDDEEAEFFPKACAKEPMQRRAGTASQAVLDPKPGEVYLAWIGQNFRAAICLPLPPSVEGTGIAELQAQTEDLAKEMESEPPVCYRRKTDGGFAWAKDYEDHGPKIQGRQHPVVVINNSNVNKWTRAWIPANSLMELDKTDPSLQSVANRSAVLAELRRRKNLGQEESGGMHETSNAPSSHVLPRNEGDLDDGPVDEHTRRGMNAVEDAHGQDRDSPDAVHGEEQTSDANANDQTIRTRVLECKENIQPAAAADTRGESPTADRSRSRQDSPFFPTMEAKIEPPDSCDESQVAAAHSALGSYRDMRSPISSEAMDTDDLMAGENGQLTLTGKATLASMEGRGLLDGPRVLFSHSDVARDFLRGVARDALTSGERDLEYPAPGHEATIRYSSDARASVSYYTGHASATAVCKNINSMAEKLRWRRGE</sequence>
<organism evidence="3 4">
    <name type="scientific">Emericellopsis cladophorae</name>
    <dbReference type="NCBI Taxonomy" id="2686198"/>
    <lineage>
        <taxon>Eukaryota</taxon>
        <taxon>Fungi</taxon>
        <taxon>Dikarya</taxon>
        <taxon>Ascomycota</taxon>
        <taxon>Pezizomycotina</taxon>
        <taxon>Sordariomycetes</taxon>
        <taxon>Hypocreomycetidae</taxon>
        <taxon>Hypocreales</taxon>
        <taxon>Bionectriaceae</taxon>
        <taxon>Emericellopsis</taxon>
    </lineage>
</organism>
<name>A0A9P9XV00_9HYPO</name>
<feature type="compositionally biased region" description="Low complexity" evidence="2">
    <location>
        <begin position="187"/>
        <end position="196"/>
    </location>
</feature>
<evidence type="ECO:0000256" key="1">
    <source>
        <dbReference type="SAM" id="Coils"/>
    </source>
</evidence>
<feature type="compositionally biased region" description="Basic and acidic residues" evidence="2">
    <location>
        <begin position="539"/>
        <end position="556"/>
    </location>
</feature>
<reference evidence="3" key="1">
    <citation type="journal article" date="2021" name="J Fungi (Basel)">
        <title>Genomic and Metabolomic Analyses of the Marine Fungus Emericellopsis cladophorae: Insights into Saltwater Adaptability Mechanisms and Its Biosynthetic Potential.</title>
        <authorList>
            <person name="Goncalves M.F.M."/>
            <person name="Hilario S."/>
            <person name="Van de Peer Y."/>
            <person name="Esteves A.C."/>
            <person name="Alves A."/>
        </authorList>
    </citation>
    <scope>NUCLEOTIDE SEQUENCE</scope>
    <source>
        <strain evidence="3">MUM 19.33</strain>
    </source>
</reference>
<protein>
    <submittedName>
        <fullName evidence="3">Uncharacterized protein</fullName>
    </submittedName>
</protein>
<feature type="region of interest" description="Disordered" evidence="2">
    <location>
        <begin position="310"/>
        <end position="336"/>
    </location>
</feature>
<comment type="caution">
    <text evidence="3">The sequence shown here is derived from an EMBL/GenBank/DDBJ whole genome shotgun (WGS) entry which is preliminary data.</text>
</comment>
<feature type="region of interest" description="Disordered" evidence="2">
    <location>
        <begin position="148"/>
        <end position="217"/>
    </location>
</feature>
<dbReference type="EMBL" id="JAGIXG020000091">
    <property type="protein sequence ID" value="KAI6777914.1"/>
    <property type="molecule type" value="Genomic_DNA"/>
</dbReference>
<dbReference type="GeneID" id="75835034"/>
<dbReference type="RefSeq" id="XP_051358770.1">
    <property type="nucleotide sequence ID" value="XM_051510319.1"/>
</dbReference>
<evidence type="ECO:0000313" key="4">
    <source>
        <dbReference type="Proteomes" id="UP001055219"/>
    </source>
</evidence>
<evidence type="ECO:0000256" key="2">
    <source>
        <dbReference type="SAM" id="MobiDB-lite"/>
    </source>
</evidence>
<feature type="coiled-coil region" evidence="1">
    <location>
        <begin position="18"/>
        <end position="57"/>
    </location>
</feature>
<evidence type="ECO:0000313" key="3">
    <source>
        <dbReference type="EMBL" id="KAI6777914.1"/>
    </source>
</evidence>
<feature type="region of interest" description="Disordered" evidence="2">
    <location>
        <begin position="578"/>
        <end position="620"/>
    </location>
</feature>
<proteinExistence type="predicted"/>
<dbReference type="OrthoDB" id="4835412at2759"/>
<feature type="compositionally biased region" description="Basic and acidic residues" evidence="2">
    <location>
        <begin position="148"/>
        <end position="175"/>
    </location>
</feature>
<reference evidence="3" key="2">
    <citation type="submission" date="2022-07" db="EMBL/GenBank/DDBJ databases">
        <authorList>
            <person name="Goncalves M.F.M."/>
            <person name="Hilario S."/>
            <person name="Van De Peer Y."/>
            <person name="Esteves A.C."/>
            <person name="Alves A."/>
        </authorList>
    </citation>
    <scope>NUCLEOTIDE SEQUENCE</scope>
    <source>
        <strain evidence="3">MUM 19.33</strain>
    </source>
</reference>
<accession>A0A9P9XV00</accession>
<feature type="region of interest" description="Disordered" evidence="2">
    <location>
        <begin position="492"/>
        <end position="566"/>
    </location>
</feature>
<gene>
    <name evidence="3" type="ORF">J7T54_008564</name>
</gene>
<feature type="compositionally biased region" description="Basic and acidic residues" evidence="2">
    <location>
        <begin position="587"/>
        <end position="601"/>
    </location>
</feature>
<feature type="compositionally biased region" description="Basic and acidic residues" evidence="2">
    <location>
        <begin position="206"/>
        <end position="217"/>
    </location>
</feature>
<keyword evidence="1" id="KW-0175">Coiled coil</keyword>
<keyword evidence="4" id="KW-1185">Reference proteome</keyword>